<keyword evidence="2" id="KW-1185">Reference proteome</keyword>
<reference evidence="1" key="1">
    <citation type="submission" date="2021-06" db="EMBL/GenBank/DDBJ databases">
        <title>Description of novel taxa of the family Lachnospiraceae.</title>
        <authorList>
            <person name="Chaplin A.V."/>
            <person name="Sokolova S.R."/>
            <person name="Pikina A.P."/>
            <person name="Korzhanova M."/>
            <person name="Belova V."/>
            <person name="Korostin D."/>
            <person name="Efimov B.A."/>
        </authorList>
    </citation>
    <scope>NUCLEOTIDE SEQUENCE</scope>
    <source>
        <strain evidence="1">ASD5720</strain>
    </source>
</reference>
<gene>
    <name evidence="1" type="ORF">KTH89_22700</name>
</gene>
<organism evidence="1 2">
    <name type="scientific">Diplocloster agilis</name>
    <dbReference type="NCBI Taxonomy" id="2850323"/>
    <lineage>
        <taxon>Bacteria</taxon>
        <taxon>Bacillati</taxon>
        <taxon>Bacillota</taxon>
        <taxon>Clostridia</taxon>
        <taxon>Lachnospirales</taxon>
        <taxon>Lachnospiraceae</taxon>
        <taxon>Diplocloster</taxon>
    </lineage>
</organism>
<protein>
    <recommendedName>
        <fullName evidence="3">Morphogenetic protein</fullName>
    </recommendedName>
</protein>
<dbReference type="Proteomes" id="UP000712157">
    <property type="component" value="Unassembled WGS sequence"/>
</dbReference>
<dbReference type="RefSeq" id="WP_238723227.1">
    <property type="nucleotide sequence ID" value="NZ_JAHQCW010000056.1"/>
</dbReference>
<proteinExistence type="predicted"/>
<dbReference type="AlphaFoldDB" id="A0A949K4H8"/>
<dbReference type="EMBL" id="JAHQCW010000056">
    <property type="protein sequence ID" value="MBU9739347.1"/>
    <property type="molecule type" value="Genomic_DNA"/>
</dbReference>
<comment type="caution">
    <text evidence="1">The sequence shown here is derived from an EMBL/GenBank/DDBJ whole genome shotgun (WGS) entry which is preliminary data.</text>
</comment>
<evidence type="ECO:0000313" key="1">
    <source>
        <dbReference type="EMBL" id="MBU9739347.1"/>
    </source>
</evidence>
<name>A0A949K4H8_9FIRM</name>
<evidence type="ECO:0000313" key="2">
    <source>
        <dbReference type="Proteomes" id="UP000712157"/>
    </source>
</evidence>
<accession>A0A949K4H8</accession>
<sequence length="232" mass="27299">MKRSDLLQIAKPILFNTDMVRATLDDQKTSTRRVVKKKYSNTELKMKTDKYGSRLIEIQKDIEGETYGQKQDGGSWHRLRAYIEPKPPYRPGDILYVRETWWRNYYHQYGKYFYRADGEEVQIPVITGGTALHRKADGLKWHPSIHMPKEAARLFLRVTEVRVEPLQDITPQEAYLEGARCTCMTPVPECAGNKDEFIKIWNNTVKKKDLPLYGWDANPWVWVIEFERLVCE</sequence>
<evidence type="ECO:0008006" key="3">
    <source>
        <dbReference type="Google" id="ProtNLM"/>
    </source>
</evidence>